<keyword evidence="3" id="KW-0946">Virion</keyword>
<feature type="domain" description="Baculoviridae p74 N-terminal" evidence="2">
    <location>
        <begin position="22"/>
        <end position="322"/>
    </location>
</feature>
<reference evidence="3 4" key="1">
    <citation type="journal article" date="2003" name="Virology">
        <title>Genome sequence and organization of a nucleopolyhedrovirus isolated from the smaller tea tortrix, Adoxophyes honmai.</title>
        <authorList>
            <person name="Nakai M."/>
            <person name="Goto C."/>
            <person name="Kang W."/>
            <person name="Shikata M."/>
            <person name="Luque T."/>
            <person name="Kunimi Y."/>
        </authorList>
    </citation>
    <scope>NUCLEOTIDE SEQUENCE [LARGE SCALE GENOMIC DNA]</scope>
    <source>
        <strain evidence="3 4">ADN001</strain>
    </source>
</reference>
<evidence type="ECO:0000259" key="2">
    <source>
        <dbReference type="Pfam" id="PF08404"/>
    </source>
</evidence>
<dbReference type="RefSeq" id="NP_818674.1">
    <property type="nucleotide sequence ID" value="NC_004690.1"/>
</dbReference>
<keyword evidence="1" id="KW-1133">Transmembrane helix</keyword>
<proteinExistence type="predicted"/>
<feature type="transmembrane region" description="Helical" evidence="1">
    <location>
        <begin position="626"/>
        <end position="642"/>
    </location>
</feature>
<dbReference type="Pfam" id="PF04583">
    <property type="entry name" value="Baculo_p74"/>
    <property type="match status" value="1"/>
</dbReference>
<protein>
    <submittedName>
        <fullName evidence="3">Envelope protein P74</fullName>
    </submittedName>
</protein>
<organism evidence="3 4">
    <name type="scientific">Adoxophyes honmai nucleopolyhedrovirus</name>
    <dbReference type="NCBI Taxonomy" id="224399"/>
    <lineage>
        <taxon>Viruses</taxon>
        <taxon>Viruses incertae sedis</taxon>
        <taxon>Naldaviricetes</taxon>
        <taxon>Lefavirales</taxon>
        <taxon>Baculoviridae</taxon>
        <taxon>Alphabaculovirus</taxon>
        <taxon>Alphabaculovirus adhonmai</taxon>
    </lineage>
</organism>
<sequence>MSYLKITQINCKNKLSIMATLTTEDLTNASKYAVHMHRLSYISRWRRRFPNIFIDYEVRPANNNDYYVPPKLVERAIAVSLKFSRSGCENMSCYPFDETGPINYATPFGYTQTSEVSVAYAQPACYNLDRSLATRENSEQNVQAPELRYTQNEQCILVDTLSKMYMNSPYLRTDDHLIKGVDDVPAFNVVPSDDPLFPEMFKGTFNEAYCRRFGRSLQNGGCSLQWWESLIGFVLGDTILITFKLMTNNIFSELRNFDYKHPSTLLPTKPIVDSENVLKMWQERRDFYSDIDREIDMANFKTLADLGISATTKLCYRAEAGYDVKQISATNNSYRRGREPAYLGGVGGASGDLDDDARLDEIIAQFLEDHALIFGIATSVGFDILFEQLKGMLKKINSAMIPMLKRLLLDTSRQVTTRLLGETYKAAIVHQFNRIAIKTISAMAKAMTRIAIKAASVVGILLIIFSIADIVLMLWDPFGYSNMFPREFPDDLSRSFLSAYFESMGESRDLIEFLPEFFDDLVEEDDTAMFDSLLHILDYVSALEVNSNGQLLQLDTGPVIDDFDEMTLVGRALASSSMYNRIEFLLYTQKHNDILFKTSNNRGSLSFVWFLGCVLLFFLNFKHENVMSLFVVFLLIGLYLFYEDCINYFINMQRMTDIIPETPWYQNLYVF</sequence>
<keyword evidence="1" id="KW-0812">Transmembrane</keyword>
<keyword evidence="1" id="KW-0472">Membrane</keyword>
<evidence type="ECO:0000313" key="3">
    <source>
        <dbReference type="EMBL" id="BAC67278.1"/>
    </source>
</evidence>
<accession>Q80LR9</accession>
<dbReference type="GeneID" id="1485750"/>
<keyword evidence="3" id="KW-0261">Viral envelope protein</keyword>
<dbReference type="KEGG" id="vg:1485750"/>
<feature type="transmembrane region" description="Helical" evidence="1">
    <location>
        <begin position="450"/>
        <end position="475"/>
    </location>
</feature>
<dbReference type="Proteomes" id="UP000232720">
    <property type="component" value="Genome"/>
</dbReference>
<dbReference type="Pfam" id="PF08404">
    <property type="entry name" value="Baculo_p74_N"/>
    <property type="match status" value="1"/>
</dbReference>
<evidence type="ECO:0000256" key="1">
    <source>
        <dbReference type="SAM" id="Phobius"/>
    </source>
</evidence>
<dbReference type="InterPro" id="IPR013613">
    <property type="entry name" value="Baculo_p74_N"/>
</dbReference>
<dbReference type="OrthoDB" id="2848at10239"/>
<organismHost>
    <name type="scientific">Adoxophyes honmai</name>
    <name type="common">Smaller tea tortrix moth</name>
    <dbReference type="NCBI Taxonomy" id="85585"/>
</organismHost>
<feature type="transmembrane region" description="Helical" evidence="1">
    <location>
        <begin position="603"/>
        <end position="619"/>
    </location>
</feature>
<dbReference type="InterPro" id="IPR007663">
    <property type="entry name" value="Baculo_p74"/>
</dbReference>
<name>Q80LR9_NPVAH</name>
<evidence type="ECO:0000313" key="4">
    <source>
        <dbReference type="Proteomes" id="UP000232720"/>
    </source>
</evidence>
<dbReference type="GO" id="GO:0019031">
    <property type="term" value="C:viral envelope"/>
    <property type="evidence" value="ECO:0007669"/>
    <property type="project" value="UniProtKB-KW"/>
</dbReference>
<dbReference type="GO" id="GO:0019058">
    <property type="term" value="P:viral life cycle"/>
    <property type="evidence" value="ECO:0007669"/>
    <property type="project" value="InterPro"/>
</dbReference>
<keyword evidence="4" id="KW-1185">Reference proteome</keyword>
<dbReference type="EMBL" id="AP006270">
    <property type="protein sequence ID" value="BAC67278.1"/>
    <property type="molecule type" value="Genomic_DNA"/>
</dbReference>